<dbReference type="PANTHER" id="PTHR37984">
    <property type="entry name" value="PROTEIN CBG26694"/>
    <property type="match status" value="1"/>
</dbReference>
<dbReference type="InterPro" id="IPR036397">
    <property type="entry name" value="RNaseH_sf"/>
</dbReference>
<dbReference type="Proteomes" id="UP000663824">
    <property type="component" value="Unassembled WGS sequence"/>
</dbReference>
<dbReference type="InterPro" id="IPR041588">
    <property type="entry name" value="Integrase_H2C2"/>
</dbReference>
<reference evidence="2" key="1">
    <citation type="submission" date="2021-02" db="EMBL/GenBank/DDBJ databases">
        <authorList>
            <person name="Nowell W R."/>
        </authorList>
    </citation>
    <scope>NUCLEOTIDE SEQUENCE</scope>
</reference>
<proteinExistence type="predicted"/>
<evidence type="ECO:0000313" key="3">
    <source>
        <dbReference type="Proteomes" id="UP000663824"/>
    </source>
</evidence>
<dbReference type="InterPro" id="IPR012337">
    <property type="entry name" value="RNaseH-like_sf"/>
</dbReference>
<evidence type="ECO:0000259" key="1">
    <source>
        <dbReference type="PROSITE" id="PS50994"/>
    </source>
</evidence>
<gene>
    <name evidence="2" type="ORF">MBJ925_LOCUS7958</name>
</gene>
<dbReference type="Pfam" id="PF17921">
    <property type="entry name" value="Integrase_H2C2"/>
    <property type="match status" value="1"/>
</dbReference>
<dbReference type="Gene3D" id="3.30.420.10">
    <property type="entry name" value="Ribonuclease H-like superfamily/Ribonuclease H"/>
    <property type="match status" value="1"/>
</dbReference>
<sequence length="484" mass="56039">MEEFYKSLDKHVESLNYKFQDKFSVKQLLYDDIMLVLQDGWGDSQLKFWVNKNFKIIKIGDQSVVYDIKSNHPVVRHENLYTKIKECHERVGHHGRDKTWIEVKDQYGWVPLDTVKLFISQCDVCSNRKTFPKPAAEKPIVSIGYFTRLQVDLIDMRSIPDGEYKWILHAKDHFTKFLWTYPLQSKEAEPVAQKFLQQFYSFGAPRILQSDNGKEFVAKVIKDLQTTWTNLIIINGRPRHPQTQGLVERGNQTLESVLGKWMQSNNRNDWSKAVAYAINTSSAQTIKKSPYDVVFGQKPRCDIEMWQVLSDQGILNEEELPLDFIDLLNEFDNATSVVEVAMSSDATKSPAAQVQSLQATVNLYLPVAPSPTVHISPRTKKWRQARLFSNDQVTYIDKGKAMRYSLLRECCMLVISLDEATDTEDATLVTNHTQIRSEAEVSYMANIAKRQKLFNDVVDQKEYKVGDLVCFFFSYNDLFNYHHK</sequence>
<comment type="caution">
    <text evidence="2">The sequence shown here is derived from an EMBL/GenBank/DDBJ whole genome shotgun (WGS) entry which is preliminary data.</text>
</comment>
<dbReference type="GO" id="GO:0003676">
    <property type="term" value="F:nucleic acid binding"/>
    <property type="evidence" value="ECO:0007669"/>
    <property type="project" value="InterPro"/>
</dbReference>
<evidence type="ECO:0000313" key="2">
    <source>
        <dbReference type="EMBL" id="CAF1994714.1"/>
    </source>
</evidence>
<dbReference type="Pfam" id="PF00665">
    <property type="entry name" value="rve"/>
    <property type="match status" value="1"/>
</dbReference>
<name>A0A816MEX5_9BILA</name>
<protein>
    <recommendedName>
        <fullName evidence="1">Integrase catalytic domain-containing protein</fullName>
    </recommendedName>
</protein>
<dbReference type="PANTHER" id="PTHR37984:SF5">
    <property type="entry name" value="PROTEIN NYNRIN-LIKE"/>
    <property type="match status" value="1"/>
</dbReference>
<accession>A0A816MEX5</accession>
<organism evidence="2 3">
    <name type="scientific">Rotaria magnacalcarata</name>
    <dbReference type="NCBI Taxonomy" id="392030"/>
    <lineage>
        <taxon>Eukaryota</taxon>
        <taxon>Metazoa</taxon>
        <taxon>Spiralia</taxon>
        <taxon>Gnathifera</taxon>
        <taxon>Rotifera</taxon>
        <taxon>Eurotatoria</taxon>
        <taxon>Bdelloidea</taxon>
        <taxon>Philodinida</taxon>
        <taxon>Philodinidae</taxon>
        <taxon>Rotaria</taxon>
    </lineage>
</organism>
<dbReference type="InterPro" id="IPR001584">
    <property type="entry name" value="Integrase_cat-core"/>
</dbReference>
<dbReference type="SUPFAM" id="SSF53098">
    <property type="entry name" value="Ribonuclease H-like"/>
    <property type="match status" value="1"/>
</dbReference>
<dbReference type="EMBL" id="CAJNRE010002831">
    <property type="protein sequence ID" value="CAF1994714.1"/>
    <property type="molecule type" value="Genomic_DNA"/>
</dbReference>
<dbReference type="PROSITE" id="PS50994">
    <property type="entry name" value="INTEGRASE"/>
    <property type="match status" value="1"/>
</dbReference>
<dbReference type="InterPro" id="IPR050951">
    <property type="entry name" value="Retrovirus_Pol_polyprotein"/>
</dbReference>
<dbReference type="AlphaFoldDB" id="A0A816MEX5"/>
<dbReference type="GO" id="GO:0015074">
    <property type="term" value="P:DNA integration"/>
    <property type="evidence" value="ECO:0007669"/>
    <property type="project" value="InterPro"/>
</dbReference>
<feature type="domain" description="Integrase catalytic" evidence="1">
    <location>
        <begin position="135"/>
        <end position="298"/>
    </location>
</feature>
<dbReference type="Gene3D" id="1.10.340.70">
    <property type="match status" value="1"/>
</dbReference>